<evidence type="ECO:0000313" key="7">
    <source>
        <dbReference type="Ensembl" id="ENSNMLP00000013480.1"/>
    </source>
</evidence>
<dbReference type="CDD" id="cd17380">
    <property type="entry name" value="MFS_SLC17A9_like"/>
    <property type="match status" value="1"/>
</dbReference>
<feature type="transmembrane region" description="Helical" evidence="5">
    <location>
        <begin position="111"/>
        <end position="130"/>
    </location>
</feature>
<dbReference type="SUPFAM" id="SSF103473">
    <property type="entry name" value="MFS general substrate transporter"/>
    <property type="match status" value="1"/>
</dbReference>
<dbReference type="GO" id="GO:0016020">
    <property type="term" value="C:membrane"/>
    <property type="evidence" value="ECO:0007669"/>
    <property type="project" value="UniProtKB-SubCell"/>
</dbReference>
<dbReference type="Gene3D" id="1.20.1250.20">
    <property type="entry name" value="MFS general substrate transporter like domains"/>
    <property type="match status" value="2"/>
</dbReference>
<dbReference type="InterPro" id="IPR050382">
    <property type="entry name" value="MFS_Na/Anion_cotransporter"/>
</dbReference>
<dbReference type="PANTHER" id="PTHR11662">
    <property type="entry name" value="SOLUTE CARRIER FAMILY 17"/>
    <property type="match status" value="1"/>
</dbReference>
<dbReference type="Ensembl" id="ENSNMLT00000015167.1">
    <property type="protein sequence ID" value="ENSNMLP00000013480.1"/>
    <property type="gene ID" value="ENSNMLG00000009040.1"/>
</dbReference>
<reference evidence="7" key="2">
    <citation type="submission" date="2025-09" db="UniProtKB">
        <authorList>
            <consortium name="Ensembl"/>
        </authorList>
    </citation>
    <scope>IDENTIFICATION</scope>
</reference>
<feature type="transmembrane region" description="Helical" evidence="5">
    <location>
        <begin position="328"/>
        <end position="346"/>
    </location>
</feature>
<name>A0A8C6WKF5_9GOBI</name>
<feature type="transmembrane region" description="Helical" evidence="5">
    <location>
        <begin position="385"/>
        <end position="409"/>
    </location>
</feature>
<feature type="transmembrane region" description="Helical" evidence="5">
    <location>
        <begin position="173"/>
        <end position="193"/>
    </location>
</feature>
<proteinExistence type="predicted"/>
<dbReference type="InterPro" id="IPR011701">
    <property type="entry name" value="MFS"/>
</dbReference>
<dbReference type="AlphaFoldDB" id="A0A8C6WKF5"/>
<dbReference type="InterPro" id="IPR020846">
    <property type="entry name" value="MFS_dom"/>
</dbReference>
<organism evidence="7 8">
    <name type="scientific">Neogobius melanostomus</name>
    <name type="common">round goby</name>
    <dbReference type="NCBI Taxonomy" id="47308"/>
    <lineage>
        <taxon>Eukaryota</taxon>
        <taxon>Metazoa</taxon>
        <taxon>Chordata</taxon>
        <taxon>Craniata</taxon>
        <taxon>Vertebrata</taxon>
        <taxon>Euteleostomi</taxon>
        <taxon>Actinopterygii</taxon>
        <taxon>Neopterygii</taxon>
        <taxon>Teleostei</taxon>
        <taxon>Neoteleostei</taxon>
        <taxon>Acanthomorphata</taxon>
        <taxon>Gobiaria</taxon>
        <taxon>Gobiiformes</taxon>
        <taxon>Gobioidei</taxon>
        <taxon>Gobiidae</taxon>
        <taxon>Benthophilinae</taxon>
        <taxon>Neogobiini</taxon>
        <taxon>Neogobius</taxon>
    </lineage>
</organism>
<feature type="transmembrane region" description="Helical" evidence="5">
    <location>
        <begin position="83"/>
        <end position="102"/>
    </location>
</feature>
<feature type="transmembrane region" description="Helical" evidence="5">
    <location>
        <begin position="45"/>
        <end position="71"/>
    </location>
</feature>
<feature type="transmembrane region" description="Helical" evidence="5">
    <location>
        <begin position="136"/>
        <end position="161"/>
    </location>
</feature>
<dbReference type="Proteomes" id="UP000694523">
    <property type="component" value="Unplaced"/>
</dbReference>
<keyword evidence="4 5" id="KW-0472">Membrane</keyword>
<evidence type="ECO:0000313" key="8">
    <source>
        <dbReference type="Proteomes" id="UP000694523"/>
    </source>
</evidence>
<dbReference type="GO" id="GO:0015867">
    <property type="term" value="P:ATP transport"/>
    <property type="evidence" value="ECO:0007669"/>
    <property type="project" value="TreeGrafter"/>
</dbReference>
<feature type="transmembrane region" description="Helical" evidence="5">
    <location>
        <begin position="296"/>
        <end position="316"/>
    </location>
</feature>
<accession>A0A8C6WKF5</accession>
<keyword evidence="3 5" id="KW-1133">Transmembrane helix</keyword>
<protein>
    <recommendedName>
        <fullName evidence="6">Major facilitator superfamily (MFS) profile domain-containing protein</fullName>
    </recommendedName>
</protein>
<evidence type="ECO:0000256" key="1">
    <source>
        <dbReference type="ARBA" id="ARBA00004141"/>
    </source>
</evidence>
<dbReference type="PANTHER" id="PTHR11662:SF279">
    <property type="entry name" value="VOLTAGE-GATED PURINE NUCLEOTIDE UNIPORTER SLC17A9"/>
    <property type="match status" value="1"/>
</dbReference>
<evidence type="ECO:0000256" key="3">
    <source>
        <dbReference type="ARBA" id="ARBA00022989"/>
    </source>
</evidence>
<dbReference type="PROSITE" id="PS50850">
    <property type="entry name" value="MFS"/>
    <property type="match status" value="1"/>
</dbReference>
<feature type="transmembrane region" description="Helical" evidence="5">
    <location>
        <begin position="352"/>
        <end position="373"/>
    </location>
</feature>
<reference evidence="7" key="1">
    <citation type="submission" date="2025-08" db="UniProtKB">
        <authorList>
            <consortium name="Ensembl"/>
        </authorList>
    </citation>
    <scope>IDENTIFICATION</scope>
</reference>
<keyword evidence="2 5" id="KW-0812">Transmembrane</keyword>
<evidence type="ECO:0000256" key="5">
    <source>
        <dbReference type="SAM" id="Phobius"/>
    </source>
</evidence>
<feature type="transmembrane region" description="Helical" evidence="5">
    <location>
        <begin position="415"/>
        <end position="436"/>
    </location>
</feature>
<dbReference type="GO" id="GO:0015291">
    <property type="term" value="F:secondary active transmembrane transporter activity"/>
    <property type="evidence" value="ECO:0007669"/>
    <property type="project" value="UniProtKB-ARBA"/>
</dbReference>
<feature type="transmembrane region" description="Helical" evidence="5">
    <location>
        <begin position="256"/>
        <end position="276"/>
    </location>
</feature>
<dbReference type="FunFam" id="1.20.1250.20:FF:000059">
    <property type="entry name" value="Solute carrier family 17 member 9"/>
    <property type="match status" value="1"/>
</dbReference>
<dbReference type="InterPro" id="IPR044777">
    <property type="entry name" value="SLC17A9-like"/>
</dbReference>
<keyword evidence="8" id="KW-1185">Reference proteome</keyword>
<sequence>MAVTLAEDGEKKNGFKHFLLESQSSKMLSSKEGKTLWSRPLARKWFAVLFLGTCLLYCARMAMPICAVTMASTFHWTKIDTGVVLGGFFWGYCITQILGGYVSDKIGGERVLLMSAISWGLIIAVTPLLAKLSSRALFLMTAARFLLGLLQGVFFPSLASLCAYRVVKAERGLLMSTLSSGTYLGTLVAGGMKSVMLENYGWEHLFYWIGFLSCLWAFLVWYFLVKGKDIPEQKRMTSSSHQSNTQWLSYVKKPPVWSMIIAHMCSASSFYILLSWLPTYFEETFPTAKGGVYNTVPWIAAIPSSLVGGWASDFLISKAHPVAYVRKLMQFIAMGVPVVFILPMAHSVTLTTAVTLITVTIAAATFSSGGVSVNVHDLTPTCAGAIYGFMNMMGALSGVVTVSLSGYLIEVTQTWATVFSLVALINGTGLGIYMFLETHNASTSTNTARSLLSKHMKTFD</sequence>
<dbReference type="Pfam" id="PF07690">
    <property type="entry name" value="MFS_1"/>
    <property type="match status" value="1"/>
</dbReference>
<feature type="transmembrane region" description="Helical" evidence="5">
    <location>
        <begin position="205"/>
        <end position="225"/>
    </location>
</feature>
<feature type="domain" description="Major facilitator superfamily (MFS) profile" evidence="6">
    <location>
        <begin position="45"/>
        <end position="441"/>
    </location>
</feature>
<evidence type="ECO:0000256" key="2">
    <source>
        <dbReference type="ARBA" id="ARBA00022692"/>
    </source>
</evidence>
<comment type="subcellular location">
    <subcellularLocation>
        <location evidence="1">Membrane</location>
        <topology evidence="1">Multi-pass membrane protein</topology>
    </subcellularLocation>
</comment>
<evidence type="ECO:0000256" key="4">
    <source>
        <dbReference type="ARBA" id="ARBA00023136"/>
    </source>
</evidence>
<evidence type="ECO:0000259" key="6">
    <source>
        <dbReference type="PROSITE" id="PS50850"/>
    </source>
</evidence>
<dbReference type="InterPro" id="IPR036259">
    <property type="entry name" value="MFS_trans_sf"/>
</dbReference>